<reference evidence="1 2" key="1">
    <citation type="journal article" date="2024" name="Plant Biotechnol. J.">
        <title>Genome and CRISPR/Cas9 system of a widespread forest tree (Populus alba) in the world.</title>
        <authorList>
            <person name="Liu Y.J."/>
            <person name="Jiang P.F."/>
            <person name="Han X.M."/>
            <person name="Li X.Y."/>
            <person name="Wang H.M."/>
            <person name="Wang Y.J."/>
            <person name="Wang X.X."/>
            <person name="Zeng Q.Y."/>
        </authorList>
    </citation>
    <scope>NUCLEOTIDE SEQUENCE [LARGE SCALE GENOMIC DNA]</scope>
    <source>
        <strain evidence="2">cv. PAL-ZL1</strain>
    </source>
</reference>
<protein>
    <submittedName>
        <fullName evidence="1">Uncharacterized protein</fullName>
    </submittedName>
</protein>
<gene>
    <name evidence="1" type="ORF">D5086_012621</name>
</gene>
<comment type="caution">
    <text evidence="1">The sequence shown here is derived from an EMBL/GenBank/DDBJ whole genome shotgun (WGS) entry which is preliminary data.</text>
</comment>
<sequence>MKNRKQPNMKTTDTMISGTRNLSDPLLLIFCIDEAIGILILLLYHGGRLNTFSLGKHSTAHRSAERIIAGIDDSLSLHPQIIPDKQFASCREELNTDILYSKLRLRTSEVRT</sequence>
<evidence type="ECO:0000313" key="1">
    <source>
        <dbReference type="EMBL" id="KAL3585754.1"/>
    </source>
</evidence>
<keyword evidence="2" id="KW-1185">Reference proteome</keyword>
<organism evidence="1 2">
    <name type="scientific">Populus alba</name>
    <name type="common">White poplar</name>
    <dbReference type="NCBI Taxonomy" id="43335"/>
    <lineage>
        <taxon>Eukaryota</taxon>
        <taxon>Viridiplantae</taxon>
        <taxon>Streptophyta</taxon>
        <taxon>Embryophyta</taxon>
        <taxon>Tracheophyta</taxon>
        <taxon>Spermatophyta</taxon>
        <taxon>Magnoliopsida</taxon>
        <taxon>eudicotyledons</taxon>
        <taxon>Gunneridae</taxon>
        <taxon>Pentapetalae</taxon>
        <taxon>rosids</taxon>
        <taxon>fabids</taxon>
        <taxon>Malpighiales</taxon>
        <taxon>Salicaceae</taxon>
        <taxon>Saliceae</taxon>
        <taxon>Populus</taxon>
    </lineage>
</organism>
<dbReference type="EMBL" id="RCHU02000006">
    <property type="protein sequence ID" value="KAL3585754.1"/>
    <property type="molecule type" value="Genomic_DNA"/>
</dbReference>
<accession>A0ACC4C2N7</accession>
<name>A0ACC4C2N7_POPAL</name>
<evidence type="ECO:0000313" key="2">
    <source>
        <dbReference type="Proteomes" id="UP000309997"/>
    </source>
</evidence>
<proteinExistence type="predicted"/>
<dbReference type="Proteomes" id="UP000309997">
    <property type="component" value="Unassembled WGS sequence"/>
</dbReference>